<evidence type="ECO:0000256" key="1">
    <source>
        <dbReference type="SAM" id="MobiDB-lite"/>
    </source>
</evidence>
<evidence type="ECO:0000313" key="2">
    <source>
        <dbReference type="EMBL" id="JAH98700.1"/>
    </source>
</evidence>
<organism evidence="2">
    <name type="scientific">Anguilla anguilla</name>
    <name type="common">European freshwater eel</name>
    <name type="synonym">Muraena anguilla</name>
    <dbReference type="NCBI Taxonomy" id="7936"/>
    <lineage>
        <taxon>Eukaryota</taxon>
        <taxon>Metazoa</taxon>
        <taxon>Chordata</taxon>
        <taxon>Craniata</taxon>
        <taxon>Vertebrata</taxon>
        <taxon>Euteleostomi</taxon>
        <taxon>Actinopterygii</taxon>
        <taxon>Neopterygii</taxon>
        <taxon>Teleostei</taxon>
        <taxon>Anguilliformes</taxon>
        <taxon>Anguillidae</taxon>
        <taxon>Anguilla</taxon>
    </lineage>
</organism>
<sequence length="53" mass="6004">MLLRMCRLLRGTEGYIYFPLCLAVAYTFSEASTQDRASGKRNSPTQHSLVRGH</sequence>
<accession>A0A0E9XA26</accession>
<protein>
    <submittedName>
        <fullName evidence="2">Uncharacterized protein</fullName>
    </submittedName>
</protein>
<dbReference type="EMBL" id="GBXM01009877">
    <property type="protein sequence ID" value="JAH98700.1"/>
    <property type="molecule type" value="Transcribed_RNA"/>
</dbReference>
<name>A0A0E9XA26_ANGAN</name>
<dbReference type="AlphaFoldDB" id="A0A0E9XA26"/>
<reference evidence="2" key="2">
    <citation type="journal article" date="2015" name="Fish Shellfish Immunol.">
        <title>Early steps in the European eel (Anguilla anguilla)-Vibrio vulnificus interaction in the gills: Role of the RtxA13 toxin.</title>
        <authorList>
            <person name="Callol A."/>
            <person name="Pajuelo D."/>
            <person name="Ebbesson L."/>
            <person name="Teles M."/>
            <person name="MacKenzie S."/>
            <person name="Amaro C."/>
        </authorList>
    </citation>
    <scope>NUCLEOTIDE SEQUENCE</scope>
</reference>
<reference evidence="2" key="1">
    <citation type="submission" date="2014-11" db="EMBL/GenBank/DDBJ databases">
        <authorList>
            <person name="Amaro Gonzalez C."/>
        </authorList>
    </citation>
    <scope>NUCLEOTIDE SEQUENCE</scope>
</reference>
<proteinExistence type="predicted"/>
<feature type="region of interest" description="Disordered" evidence="1">
    <location>
        <begin position="31"/>
        <end position="53"/>
    </location>
</feature>